<keyword evidence="4" id="KW-1185">Reference proteome</keyword>
<keyword evidence="1" id="KW-0472">Membrane</keyword>
<evidence type="ECO:0000313" key="4">
    <source>
        <dbReference type="Proteomes" id="UP000053675"/>
    </source>
</evidence>
<evidence type="ECO:0000256" key="1">
    <source>
        <dbReference type="SAM" id="Phobius"/>
    </source>
</evidence>
<name>A0A084U935_9HYPH</name>
<keyword evidence="1" id="KW-1133">Transmembrane helix</keyword>
<dbReference type="OrthoDB" id="7874386at2"/>
<feature type="transmembrane region" description="Helical" evidence="1">
    <location>
        <begin position="170"/>
        <end position="193"/>
    </location>
</feature>
<organism evidence="3 4">
    <name type="scientific">Nitratireductor basaltis</name>
    <dbReference type="NCBI Taxonomy" id="472175"/>
    <lineage>
        <taxon>Bacteria</taxon>
        <taxon>Pseudomonadati</taxon>
        <taxon>Pseudomonadota</taxon>
        <taxon>Alphaproteobacteria</taxon>
        <taxon>Hyphomicrobiales</taxon>
        <taxon>Phyllobacteriaceae</taxon>
        <taxon>Nitratireductor</taxon>
    </lineage>
</organism>
<dbReference type="InterPro" id="IPR041115">
    <property type="entry name" value="SLATT_5"/>
</dbReference>
<dbReference type="EMBL" id="JMQM01000001">
    <property type="protein sequence ID" value="KFB09471.1"/>
    <property type="molecule type" value="Genomic_DNA"/>
</dbReference>
<dbReference type="Pfam" id="PF18160">
    <property type="entry name" value="SLATT_5"/>
    <property type="match status" value="1"/>
</dbReference>
<comment type="caution">
    <text evidence="3">The sequence shown here is derived from an EMBL/GenBank/DDBJ whole genome shotgun (WGS) entry which is preliminary data.</text>
</comment>
<feature type="domain" description="SMODS and SLOG-associating 2TM effector" evidence="2">
    <location>
        <begin position="5"/>
        <end position="187"/>
    </location>
</feature>
<accession>A0A084U935</accession>
<feature type="transmembrane region" description="Helical" evidence="1">
    <location>
        <begin position="32"/>
        <end position="54"/>
    </location>
</feature>
<protein>
    <recommendedName>
        <fullName evidence="2">SMODS and SLOG-associating 2TM effector domain-containing protein</fullName>
    </recommendedName>
</protein>
<feature type="transmembrane region" description="Helical" evidence="1">
    <location>
        <begin position="60"/>
        <end position="85"/>
    </location>
</feature>
<dbReference type="eggNOG" id="ENOG50334GF">
    <property type="taxonomic scope" value="Bacteria"/>
</dbReference>
<keyword evidence="1" id="KW-0812">Transmembrane</keyword>
<reference evidence="3 4" key="1">
    <citation type="submission" date="2014-05" db="EMBL/GenBank/DDBJ databases">
        <title>Draft Genome Sequence of Nitratireductor basaltis Strain UMTGB225, A Marine Bacterium Isolated from Green Barrel Tunicate.</title>
        <authorList>
            <person name="Gan H.Y."/>
        </authorList>
    </citation>
    <scope>NUCLEOTIDE SEQUENCE [LARGE SCALE GENOMIC DNA]</scope>
    <source>
        <strain evidence="3 4">UMTGB225</strain>
    </source>
</reference>
<dbReference type="RefSeq" id="WP_036479412.1">
    <property type="nucleotide sequence ID" value="NZ_JMQM01000001.1"/>
</dbReference>
<evidence type="ECO:0000259" key="2">
    <source>
        <dbReference type="Pfam" id="PF18160"/>
    </source>
</evidence>
<dbReference type="NCBIfam" id="NF033631">
    <property type="entry name" value="SLATT_5"/>
    <property type="match status" value="1"/>
</dbReference>
<proteinExistence type="predicted"/>
<sequence>MSELDSQKNQVQDKIWITSRVRMTAERRLLQYNNWSLFLLAYYSLFTVVLSVFSEYFKSFYPYFDGITIVATVAVLVASLVVGGFRFERTASLYRDCYLSLQRLYEDEGDGRAKQKDYADILVVCPNHSNGDYHDFLFNHIVLEGKEVTSNGKQLHCTKYMKLSYVWRRVVFCALIGTLVMIPLAFAAGPFVAKCS</sequence>
<dbReference type="AlphaFoldDB" id="A0A084U935"/>
<gene>
    <name evidence="3" type="ORF">EL18_00487</name>
</gene>
<dbReference type="Proteomes" id="UP000053675">
    <property type="component" value="Unassembled WGS sequence"/>
</dbReference>
<evidence type="ECO:0000313" key="3">
    <source>
        <dbReference type="EMBL" id="KFB09471.1"/>
    </source>
</evidence>